<feature type="binding site" evidence="15">
    <location>
        <begin position="103"/>
        <end position="106"/>
    </location>
    <ligand>
        <name>ATP</name>
        <dbReference type="ChEBI" id="CHEBI:30616"/>
    </ligand>
</feature>
<dbReference type="PANTHER" id="PTHR13697:SF4">
    <property type="entry name" value="ATP-DEPENDENT 6-PHOSPHOFRUCTOKINASE"/>
    <property type="match status" value="1"/>
</dbReference>
<dbReference type="PIRSF" id="PIRSF000532">
    <property type="entry name" value="ATP_PFK_prok"/>
    <property type="match status" value="1"/>
</dbReference>
<dbReference type="NCBIfam" id="NF002872">
    <property type="entry name" value="PRK03202.1"/>
    <property type="match status" value="1"/>
</dbReference>
<evidence type="ECO:0000256" key="4">
    <source>
        <dbReference type="ARBA" id="ARBA00004679"/>
    </source>
</evidence>
<feature type="active site" description="Proton acceptor" evidence="15">
    <location>
        <position position="128"/>
    </location>
</feature>
<feature type="binding site" evidence="15">
    <location>
        <position position="163"/>
    </location>
    <ligand>
        <name>substrate</name>
        <note>ligand shared between dimeric partners</note>
    </ligand>
</feature>
<feature type="binding site" description="in other chain" evidence="15">
    <location>
        <begin position="170"/>
        <end position="172"/>
    </location>
    <ligand>
        <name>substrate</name>
        <note>ligand shared between dimeric partners</note>
    </ligand>
</feature>
<evidence type="ECO:0000256" key="10">
    <source>
        <dbReference type="ARBA" id="ARBA00022777"/>
    </source>
</evidence>
<evidence type="ECO:0000256" key="11">
    <source>
        <dbReference type="ARBA" id="ARBA00022840"/>
    </source>
</evidence>
<dbReference type="PRINTS" id="PR00476">
    <property type="entry name" value="PHFRCTKINASE"/>
</dbReference>
<dbReference type="HAMAP" id="MF_00339">
    <property type="entry name" value="Phosphofructokinase_I_B1"/>
    <property type="match status" value="1"/>
</dbReference>
<dbReference type="GO" id="GO:0003872">
    <property type="term" value="F:6-phosphofructokinase activity"/>
    <property type="evidence" value="ECO:0007669"/>
    <property type="project" value="UniProtKB-EC"/>
</dbReference>
<evidence type="ECO:0000256" key="13">
    <source>
        <dbReference type="ARBA" id="ARBA00023152"/>
    </source>
</evidence>
<keyword evidence="11 15" id="KW-0067">ATP-binding</keyword>
<evidence type="ECO:0000256" key="3">
    <source>
        <dbReference type="ARBA" id="ARBA00004496"/>
    </source>
</evidence>
<comment type="subcellular location">
    <subcellularLocation>
        <location evidence="3 15">Cytoplasm</location>
    </subcellularLocation>
</comment>
<comment type="subunit">
    <text evidence="15">Homotetramer.</text>
</comment>
<keyword evidence="18" id="KW-1185">Reference proteome</keyword>
<keyword evidence="9 15" id="KW-0547">Nucleotide-binding</keyword>
<dbReference type="InterPro" id="IPR012003">
    <property type="entry name" value="ATP_PFK_prok-type"/>
</dbReference>
<comment type="catalytic activity">
    <reaction evidence="14 15">
        <text>beta-D-fructose 6-phosphate + ATP = beta-D-fructose 1,6-bisphosphate + ADP + H(+)</text>
        <dbReference type="Rhea" id="RHEA:16109"/>
        <dbReference type="ChEBI" id="CHEBI:15378"/>
        <dbReference type="ChEBI" id="CHEBI:30616"/>
        <dbReference type="ChEBI" id="CHEBI:32966"/>
        <dbReference type="ChEBI" id="CHEBI:57634"/>
        <dbReference type="ChEBI" id="CHEBI:456216"/>
        <dbReference type="EC" id="2.7.1.11"/>
    </reaction>
</comment>
<feature type="binding site" description="in other chain" evidence="15">
    <location>
        <begin position="214"/>
        <end position="216"/>
    </location>
    <ligand>
        <name>ADP</name>
        <dbReference type="ChEBI" id="CHEBI:456216"/>
        <note>allosteric activator; ligand shared between dimeric partners</note>
    </ligand>
</feature>
<dbReference type="InterPro" id="IPR015912">
    <property type="entry name" value="Phosphofructokinase_CS"/>
</dbReference>
<feature type="binding site" evidence="15">
    <location>
        <position position="104"/>
    </location>
    <ligand>
        <name>Mg(2+)</name>
        <dbReference type="ChEBI" id="CHEBI:18420"/>
        <note>catalytic</note>
    </ligand>
</feature>
<keyword evidence="6 15" id="KW-0021">Allosteric enzyme</keyword>
<dbReference type="SUPFAM" id="SSF53784">
    <property type="entry name" value="Phosphofructokinase"/>
    <property type="match status" value="1"/>
</dbReference>
<name>A0ABY5TX51_9MOLU</name>
<comment type="activity regulation">
    <text evidence="15">Allosterically activated by ADP and other diphosphonucleosides, and allosterically inhibited by phosphoenolpyruvate.</text>
</comment>
<dbReference type="PROSITE" id="PS00433">
    <property type="entry name" value="PHOSPHOFRUCTOKINASE"/>
    <property type="match status" value="1"/>
</dbReference>
<organism evidence="17 18">
    <name type="scientific">Mycoplasma cottewii</name>
    <dbReference type="NCBI Taxonomy" id="51364"/>
    <lineage>
        <taxon>Bacteria</taxon>
        <taxon>Bacillati</taxon>
        <taxon>Mycoplasmatota</taxon>
        <taxon>Mollicutes</taxon>
        <taxon>Mycoplasmataceae</taxon>
        <taxon>Mycoplasma</taxon>
    </lineage>
</organism>
<evidence type="ECO:0000313" key="18">
    <source>
        <dbReference type="Proteomes" id="UP001059819"/>
    </source>
</evidence>
<dbReference type="RefSeq" id="WP_259430363.1">
    <property type="nucleotide sequence ID" value="NZ_CP103424.1"/>
</dbReference>
<dbReference type="Pfam" id="PF00365">
    <property type="entry name" value="PFK"/>
    <property type="match status" value="1"/>
</dbReference>
<reference evidence="17" key="1">
    <citation type="submission" date="2022-08" db="EMBL/GenBank/DDBJ databases">
        <title>Complete genome sequence of Mycoplasma cottewii type strain VIS.</title>
        <authorList>
            <person name="Spergser J."/>
        </authorList>
    </citation>
    <scope>NUCLEOTIDE SEQUENCE</scope>
    <source>
        <strain evidence="17">VIS</strain>
    </source>
</reference>
<keyword evidence="7 15" id="KW-0808">Transferase</keyword>
<dbReference type="Gene3D" id="3.40.50.450">
    <property type="match status" value="1"/>
</dbReference>
<dbReference type="InterPro" id="IPR035966">
    <property type="entry name" value="PKF_sf"/>
</dbReference>
<comment type="caution">
    <text evidence="15">Lacks conserved residue(s) required for the propagation of feature annotation.</text>
</comment>
<dbReference type="InterPro" id="IPR012828">
    <property type="entry name" value="PFKA_ATP_prok"/>
</dbReference>
<dbReference type="InterPro" id="IPR000023">
    <property type="entry name" value="Phosphofructokinase_dom"/>
</dbReference>
<comment type="function">
    <text evidence="2 15">Catalyzes the phosphorylation of D-fructose 6-phosphate to fructose 1,6-bisphosphate by ATP, the first committing step of glycolysis.</text>
</comment>
<protein>
    <recommendedName>
        <fullName evidence="15">ATP-dependent 6-phosphofructokinase</fullName>
        <shortName evidence="15">ATP-PFK</shortName>
        <shortName evidence="15">Phosphofructokinase</shortName>
        <ecNumber evidence="15">2.7.1.11</ecNumber>
    </recommendedName>
    <alternativeName>
        <fullName evidence="15">Phosphohexokinase</fullName>
    </alternativeName>
</protein>
<proteinExistence type="inferred from homology"/>
<dbReference type="PANTHER" id="PTHR13697">
    <property type="entry name" value="PHOSPHOFRUCTOKINASE"/>
    <property type="match status" value="1"/>
</dbReference>
<evidence type="ECO:0000256" key="14">
    <source>
        <dbReference type="ARBA" id="ARBA00048070"/>
    </source>
</evidence>
<dbReference type="Proteomes" id="UP001059819">
    <property type="component" value="Chromosome"/>
</dbReference>
<evidence type="ECO:0000256" key="8">
    <source>
        <dbReference type="ARBA" id="ARBA00022723"/>
    </source>
</evidence>
<evidence type="ECO:0000256" key="15">
    <source>
        <dbReference type="HAMAP-Rule" id="MF_00339"/>
    </source>
</evidence>
<feature type="binding site" description="in other chain" evidence="15">
    <location>
        <begin position="252"/>
        <end position="255"/>
    </location>
    <ligand>
        <name>substrate</name>
        <note>ligand shared between dimeric partners</note>
    </ligand>
</feature>
<comment type="pathway">
    <text evidence="4 15">Carbohydrate degradation; glycolysis; D-glyceraldehyde 3-phosphate and glycerone phosphate from D-glucose: step 3/4.</text>
</comment>
<evidence type="ECO:0000313" key="17">
    <source>
        <dbReference type="EMBL" id="UWD35212.1"/>
    </source>
</evidence>
<dbReference type="EMBL" id="CP103424">
    <property type="protein sequence ID" value="UWD35212.1"/>
    <property type="molecule type" value="Genomic_DNA"/>
</dbReference>
<feature type="binding site" description="in other chain" evidence="15">
    <location>
        <position position="155"/>
    </location>
    <ligand>
        <name>ADP</name>
        <dbReference type="ChEBI" id="CHEBI:456216"/>
        <note>allosteric activator; ligand shared between dimeric partners</note>
    </ligand>
</feature>
<evidence type="ECO:0000259" key="16">
    <source>
        <dbReference type="Pfam" id="PF00365"/>
    </source>
</evidence>
<comment type="cofactor">
    <cofactor evidence="1 15">
        <name>Mg(2+)</name>
        <dbReference type="ChEBI" id="CHEBI:18420"/>
    </cofactor>
</comment>
<feature type="binding site" description="in other chain" evidence="15">
    <location>
        <begin position="126"/>
        <end position="128"/>
    </location>
    <ligand>
        <name>substrate</name>
        <note>ligand shared between dimeric partners</note>
    </ligand>
</feature>
<keyword evidence="12 15" id="KW-0460">Magnesium</keyword>
<keyword evidence="10 15" id="KW-0418">Kinase</keyword>
<keyword evidence="13 15" id="KW-0324">Glycolysis</keyword>
<evidence type="ECO:0000256" key="7">
    <source>
        <dbReference type="ARBA" id="ARBA00022679"/>
    </source>
</evidence>
<evidence type="ECO:0000256" key="1">
    <source>
        <dbReference type="ARBA" id="ARBA00001946"/>
    </source>
</evidence>
<evidence type="ECO:0000256" key="9">
    <source>
        <dbReference type="ARBA" id="ARBA00022741"/>
    </source>
</evidence>
<evidence type="ECO:0000256" key="6">
    <source>
        <dbReference type="ARBA" id="ARBA00022533"/>
    </source>
</evidence>
<keyword evidence="5 15" id="KW-0963">Cytoplasm</keyword>
<accession>A0ABY5TX51</accession>
<keyword evidence="8 15" id="KW-0479">Metal-binding</keyword>
<dbReference type="EC" id="2.7.1.11" evidence="15"/>
<feature type="binding site" description="in other chain" evidence="15">
    <location>
        <position position="223"/>
    </location>
    <ligand>
        <name>substrate</name>
        <note>ligand shared between dimeric partners</note>
    </ligand>
</feature>
<evidence type="ECO:0000256" key="2">
    <source>
        <dbReference type="ARBA" id="ARBA00002659"/>
    </source>
</evidence>
<sequence length="326" mass="35381">MIKKIGILTSGGDAPAMNCAIAGVVKSAHAKGIEVYGIRDGYKGLYNAWFEKITVEQTTDIMSKGGTILGSARFVEFKEESTRKVAIENLKKEGIEALVVIGGDGSYMGAQRLTEMGINCVGLPGTIDNDIVSSDFTIGFDTALNTVVEAVDRIRDTMQSHNRACVVEIMGNGCGDLVTYAAVGTGAEIVSPAEDLLSIEEMGQRAKKLREQGKRSLIILISEKSYDVPSSEIAKRIEQMSGFETRATVLGHIQRGGRPTAMDRYLAFTGAMFAVDQLVEGKGGLFIGLENNKLVERDIQQTLNMKPIDKKPFISKLREANEQFSK</sequence>
<evidence type="ECO:0000256" key="5">
    <source>
        <dbReference type="ARBA" id="ARBA00022490"/>
    </source>
</evidence>
<dbReference type="NCBIfam" id="TIGR02482">
    <property type="entry name" value="PFKA_ATP"/>
    <property type="match status" value="1"/>
</dbReference>
<evidence type="ECO:0000256" key="12">
    <source>
        <dbReference type="ARBA" id="ARBA00022842"/>
    </source>
</evidence>
<dbReference type="Gene3D" id="3.40.50.460">
    <property type="entry name" value="Phosphofructokinase domain"/>
    <property type="match status" value="1"/>
</dbReference>
<dbReference type="InterPro" id="IPR022953">
    <property type="entry name" value="ATP_PFK"/>
</dbReference>
<feature type="binding site" evidence="15">
    <location>
        <begin position="73"/>
        <end position="74"/>
    </location>
    <ligand>
        <name>ATP</name>
        <dbReference type="ChEBI" id="CHEBI:30616"/>
    </ligand>
</feature>
<feature type="binding site" description="in other chain" evidence="15">
    <location>
        <begin position="186"/>
        <end position="188"/>
    </location>
    <ligand>
        <name>ADP</name>
        <dbReference type="ChEBI" id="CHEBI:456216"/>
        <note>allosteric activator; ligand shared between dimeric partners</note>
    </ligand>
</feature>
<feature type="binding site" evidence="15">
    <location>
        <position position="246"/>
    </location>
    <ligand>
        <name>substrate</name>
        <note>ligand shared between dimeric partners</note>
    </ligand>
</feature>
<feature type="domain" description="Phosphofructokinase" evidence="16">
    <location>
        <begin position="4"/>
        <end position="277"/>
    </location>
</feature>
<comment type="similarity">
    <text evidence="15">Belongs to the phosphofructokinase type A (PFKA) family. ATP-dependent PFK group I subfamily. Prokaryotic clade 'B1' sub-subfamily.</text>
</comment>
<gene>
    <name evidence="15 17" type="primary">pfkA</name>
    <name evidence="17" type="ORF">NX779_01010</name>
</gene>
<feature type="binding site" evidence="15">
    <location>
        <position position="12"/>
    </location>
    <ligand>
        <name>ATP</name>
        <dbReference type="ChEBI" id="CHEBI:30616"/>
    </ligand>
</feature>